<keyword evidence="3 4" id="KW-0539">Nucleus</keyword>
<evidence type="ECO:0000259" key="8">
    <source>
        <dbReference type="PROSITE" id="PS51667"/>
    </source>
</evidence>
<sequence length="287" mass="32741">MNNGNHNMSAINRFPFTASQWQELEHQALIFKYMVSGIPVPPDLLFTIKRSYYFDRSPPSAAKHFTHQHQHVEWNCFQVGLGRKIDPEPGRCRRTDGKKWRCSKEAYPDSKYCERHMHRGKNRSRKPVELNTSTCTANKSSSALSRYVYGPKEEVDEHAFFSEPSGKVRSFSAVSMDDSWQLTPLTMSSSCSSSSSKQRSFSGLQSDYSDLQLKSCADNTPKQQDKQPEEIPQKTVHRFFDEWPPKSRDSWLDLDDKSSKNASLSTASLSISIPSSHDFPIFSSRAP</sequence>
<dbReference type="PANTHER" id="PTHR31602">
    <property type="entry name" value="GROWTH-REGULATING FACTOR 5"/>
    <property type="match status" value="1"/>
</dbReference>
<dbReference type="InterPro" id="IPR014978">
    <property type="entry name" value="Gln-Leu-Gln_QLQ"/>
</dbReference>
<feature type="short sequence motif" description="Bipartite nuclear localization signal" evidence="4">
    <location>
        <begin position="119"/>
        <end position="126"/>
    </location>
</feature>
<gene>
    <name evidence="9" type="ORF">CISIN_1g023105mg</name>
</gene>
<evidence type="ECO:0000256" key="5">
    <source>
        <dbReference type="RuleBase" id="RU367127"/>
    </source>
</evidence>
<evidence type="ECO:0000256" key="3">
    <source>
        <dbReference type="ARBA" id="ARBA00023242"/>
    </source>
</evidence>
<evidence type="ECO:0000256" key="4">
    <source>
        <dbReference type="PROSITE-ProRule" id="PRU01002"/>
    </source>
</evidence>
<dbReference type="InterPro" id="IPR014977">
    <property type="entry name" value="WRC_dom"/>
</dbReference>
<dbReference type="STRING" id="2711.A0A067EE88"/>
<feature type="short sequence motif" description="Bipartite nuclear localization signal" evidence="4">
    <location>
        <begin position="91"/>
        <end position="101"/>
    </location>
</feature>
<organism evidence="9 10">
    <name type="scientific">Citrus sinensis</name>
    <name type="common">Sweet orange</name>
    <name type="synonym">Citrus aurantium var. sinensis</name>
    <dbReference type="NCBI Taxonomy" id="2711"/>
    <lineage>
        <taxon>Eukaryota</taxon>
        <taxon>Viridiplantae</taxon>
        <taxon>Streptophyta</taxon>
        <taxon>Embryophyta</taxon>
        <taxon>Tracheophyta</taxon>
        <taxon>Spermatophyta</taxon>
        <taxon>Magnoliopsida</taxon>
        <taxon>eudicotyledons</taxon>
        <taxon>Gunneridae</taxon>
        <taxon>Pentapetalae</taxon>
        <taxon>rosids</taxon>
        <taxon>malvids</taxon>
        <taxon>Sapindales</taxon>
        <taxon>Rutaceae</taxon>
        <taxon>Aurantioideae</taxon>
        <taxon>Citrus</taxon>
    </lineage>
</organism>
<dbReference type="PANTHER" id="PTHR31602:SF46">
    <property type="entry name" value="GROWTH-REGULATING FACTOR 6"/>
    <property type="match status" value="1"/>
</dbReference>
<feature type="compositionally biased region" description="Basic and acidic residues" evidence="6">
    <location>
        <begin position="223"/>
        <end position="258"/>
    </location>
</feature>
<dbReference type="AlphaFoldDB" id="A0A067EE88"/>
<name>A0A067EE88_CITSI</name>
<dbReference type="GO" id="GO:0006351">
    <property type="term" value="P:DNA-templated transcription"/>
    <property type="evidence" value="ECO:0007669"/>
    <property type="project" value="UniProtKB-UniRule"/>
</dbReference>
<dbReference type="Pfam" id="PF08880">
    <property type="entry name" value="QLQ"/>
    <property type="match status" value="1"/>
</dbReference>
<feature type="region of interest" description="Disordered" evidence="6">
    <location>
        <begin position="218"/>
        <end position="258"/>
    </location>
</feature>
<evidence type="ECO:0000313" key="9">
    <source>
        <dbReference type="EMBL" id="KDO53514.1"/>
    </source>
</evidence>
<feature type="domain" description="QLQ" evidence="7">
    <location>
        <begin position="15"/>
        <end position="50"/>
    </location>
</feature>
<evidence type="ECO:0000259" key="7">
    <source>
        <dbReference type="PROSITE" id="PS51666"/>
    </source>
</evidence>
<dbReference type="GO" id="GO:0006355">
    <property type="term" value="P:regulation of DNA-templated transcription"/>
    <property type="evidence" value="ECO:0007669"/>
    <property type="project" value="InterPro"/>
</dbReference>
<dbReference type="Pfam" id="PF08879">
    <property type="entry name" value="WRC"/>
    <property type="match status" value="1"/>
</dbReference>
<comment type="function">
    <text evidence="5">Transcription activator.</text>
</comment>
<protein>
    <recommendedName>
        <fullName evidence="5">Growth-regulating factor</fullName>
    </recommendedName>
</protein>
<evidence type="ECO:0000256" key="2">
    <source>
        <dbReference type="ARBA" id="ARBA00008122"/>
    </source>
</evidence>
<dbReference type="PROSITE" id="PS51667">
    <property type="entry name" value="WRC"/>
    <property type="match status" value="1"/>
</dbReference>
<dbReference type="InterPro" id="IPR031137">
    <property type="entry name" value="GRF"/>
</dbReference>
<dbReference type="PROSITE" id="PS51666">
    <property type="entry name" value="QLQ"/>
    <property type="match status" value="1"/>
</dbReference>
<keyword evidence="10" id="KW-1185">Reference proteome</keyword>
<dbReference type="Proteomes" id="UP000027120">
    <property type="component" value="Unassembled WGS sequence"/>
</dbReference>
<dbReference type="EMBL" id="KK785012">
    <property type="protein sequence ID" value="KDO53514.1"/>
    <property type="molecule type" value="Genomic_DNA"/>
</dbReference>
<comment type="similarity">
    <text evidence="2 5">Belongs to the GRF family.</text>
</comment>
<dbReference type="GO" id="GO:0099402">
    <property type="term" value="P:plant organ development"/>
    <property type="evidence" value="ECO:0007669"/>
    <property type="project" value="UniProtKB-ARBA"/>
</dbReference>
<proteinExistence type="inferred from homology"/>
<reference evidence="9 10" key="1">
    <citation type="submission" date="2014-04" db="EMBL/GenBank/DDBJ databases">
        <authorList>
            <consortium name="International Citrus Genome Consortium"/>
            <person name="Gmitter F."/>
            <person name="Chen C."/>
            <person name="Farmerie W."/>
            <person name="Harkins T."/>
            <person name="Desany B."/>
            <person name="Mohiuddin M."/>
            <person name="Kodira C."/>
            <person name="Borodovsky M."/>
            <person name="Lomsadze A."/>
            <person name="Burns P."/>
            <person name="Jenkins J."/>
            <person name="Prochnik S."/>
            <person name="Shu S."/>
            <person name="Chapman J."/>
            <person name="Pitluck S."/>
            <person name="Schmutz J."/>
            <person name="Rokhsar D."/>
        </authorList>
    </citation>
    <scope>NUCLEOTIDE SEQUENCE</scope>
</reference>
<keyword evidence="5" id="KW-0805">Transcription regulation</keyword>
<dbReference type="SMART" id="SM00951">
    <property type="entry name" value="QLQ"/>
    <property type="match status" value="1"/>
</dbReference>
<feature type="domain" description="WRC" evidence="8">
    <location>
        <begin position="86"/>
        <end position="130"/>
    </location>
</feature>
<dbReference type="GO" id="GO:0005634">
    <property type="term" value="C:nucleus"/>
    <property type="evidence" value="ECO:0007669"/>
    <property type="project" value="UniProtKB-SubCell"/>
</dbReference>
<evidence type="ECO:0000256" key="6">
    <source>
        <dbReference type="SAM" id="MobiDB-lite"/>
    </source>
</evidence>
<comment type="domain">
    <text evidence="5">The QLQ domain and WRC domain may be involved in protein-protein interaction and DNA-binding, respectively.</text>
</comment>
<evidence type="ECO:0000313" key="10">
    <source>
        <dbReference type="Proteomes" id="UP000027120"/>
    </source>
</evidence>
<dbReference type="GO" id="GO:0005524">
    <property type="term" value="F:ATP binding"/>
    <property type="evidence" value="ECO:0007669"/>
    <property type="project" value="UniProtKB-UniRule"/>
</dbReference>
<evidence type="ECO:0000256" key="1">
    <source>
        <dbReference type="ARBA" id="ARBA00004123"/>
    </source>
</evidence>
<accession>A0A067EE88</accession>
<comment type="subcellular location">
    <subcellularLocation>
        <location evidence="1 4 5">Nucleus</location>
    </subcellularLocation>
</comment>
<keyword evidence="5" id="KW-0804">Transcription</keyword>
<keyword evidence="5" id="KW-0010">Activator</keyword>